<dbReference type="Gene3D" id="1.10.455.10">
    <property type="entry name" value="Ribosomal protein S7 domain"/>
    <property type="match status" value="1"/>
</dbReference>
<dbReference type="InterPro" id="IPR036823">
    <property type="entry name" value="Ribosomal_uS7_dom_sf"/>
</dbReference>
<dbReference type="GO" id="GO:0009507">
    <property type="term" value="C:chloroplast"/>
    <property type="evidence" value="ECO:0007669"/>
    <property type="project" value="UniProtKB-SubCell"/>
</dbReference>
<dbReference type="InterPro" id="IPR023798">
    <property type="entry name" value="Ribosomal_uS7_dom"/>
</dbReference>
<keyword evidence="3 7" id="KW-0689">Ribosomal protein</keyword>
<geneLocation type="mitochondrion" evidence="7"/>
<dbReference type="GO" id="GO:0003735">
    <property type="term" value="F:structural constituent of ribosome"/>
    <property type="evidence" value="ECO:0007669"/>
    <property type="project" value="InterPro"/>
</dbReference>
<feature type="domain" description="Small ribosomal subunit protein uS7" evidence="6">
    <location>
        <begin position="103"/>
        <end position="235"/>
    </location>
</feature>
<sequence length="243" mass="27224">MCLINPFVLPTGTNRGGGGERNISLLCARILHYIDRLAEKDEQKQLRDRELAEKDGQKQLHNINSSAAGGEGGLLSPKPRGRRAGTYNLLEILSYIGGLDGKQKQLINKSVNFRTIDGKRTKARAIAYQTFHRPARTERDVIKLLVNAVENIKPICEAGKVRVAGTTYNVPEIVARDRQQTLAIRWILGAAFKRRISNGIGSDKCLSAETLDAHRKRGIARKKRDDPHEPASTNRSFAHLRWW</sequence>
<dbReference type="AlphaFoldDB" id="A0A8F4MHW5"/>
<evidence type="ECO:0000256" key="5">
    <source>
        <dbReference type="SAM" id="MobiDB-lite"/>
    </source>
</evidence>
<accession>A0A8F4MHW5</accession>
<organism evidence="7">
    <name type="scientific">Cycas revoluta</name>
    <name type="common">Sago palm</name>
    <dbReference type="NCBI Taxonomy" id="3396"/>
    <lineage>
        <taxon>Eukaryota</taxon>
        <taxon>Viridiplantae</taxon>
        <taxon>Streptophyta</taxon>
        <taxon>Embryophyta</taxon>
        <taxon>Tracheophyta</taxon>
        <taxon>Spermatophyta</taxon>
        <taxon>Cycadidae</taxon>
        <taxon>Cycadales</taxon>
        <taxon>Cycadaceae</taxon>
        <taxon>Cycas</taxon>
    </lineage>
</organism>
<evidence type="ECO:0000256" key="4">
    <source>
        <dbReference type="ARBA" id="ARBA00023274"/>
    </source>
</evidence>
<dbReference type="CDD" id="cd15484">
    <property type="entry name" value="uS7_plant"/>
    <property type="match status" value="1"/>
</dbReference>
<dbReference type="PANTHER" id="PTHR11205">
    <property type="entry name" value="RIBOSOMAL PROTEIN S7"/>
    <property type="match status" value="1"/>
</dbReference>
<name>A0A8F4MHW5_CYCRE</name>
<feature type="region of interest" description="Disordered" evidence="5">
    <location>
        <begin position="50"/>
        <end position="80"/>
    </location>
</feature>
<proteinExistence type="inferred from homology"/>
<dbReference type="InterPro" id="IPR034643">
    <property type="entry name" value="RPS7_plant"/>
</dbReference>
<evidence type="ECO:0000256" key="2">
    <source>
        <dbReference type="ARBA" id="ARBA00007151"/>
    </source>
</evidence>
<evidence type="ECO:0000256" key="3">
    <source>
        <dbReference type="ARBA" id="ARBA00022980"/>
    </source>
</evidence>
<dbReference type="SUPFAM" id="SSF47973">
    <property type="entry name" value="Ribosomal protein S7"/>
    <property type="match status" value="1"/>
</dbReference>
<protein>
    <submittedName>
        <fullName evidence="7">Ribosomal protein S7</fullName>
    </submittedName>
</protein>
<evidence type="ECO:0000259" key="6">
    <source>
        <dbReference type="Pfam" id="PF00177"/>
    </source>
</evidence>
<keyword evidence="7" id="KW-0496">Mitochondrion</keyword>
<dbReference type="GO" id="GO:0019843">
    <property type="term" value="F:rRNA binding"/>
    <property type="evidence" value="ECO:0007669"/>
    <property type="project" value="InterPro"/>
</dbReference>
<evidence type="ECO:0000256" key="1">
    <source>
        <dbReference type="ARBA" id="ARBA00004229"/>
    </source>
</evidence>
<keyword evidence="4" id="KW-0687">Ribonucleoprotein</keyword>
<dbReference type="InterPro" id="IPR000235">
    <property type="entry name" value="Ribosomal_uS7"/>
</dbReference>
<dbReference type="GO" id="GO:0005763">
    <property type="term" value="C:mitochondrial small ribosomal subunit"/>
    <property type="evidence" value="ECO:0007669"/>
    <property type="project" value="InterPro"/>
</dbReference>
<dbReference type="EMBL" id="MW354219">
    <property type="protein sequence ID" value="QXE43893.1"/>
    <property type="molecule type" value="Genomic_DNA"/>
</dbReference>
<dbReference type="GO" id="GO:0006412">
    <property type="term" value="P:translation"/>
    <property type="evidence" value="ECO:0007669"/>
    <property type="project" value="InterPro"/>
</dbReference>
<comment type="subcellular location">
    <subcellularLocation>
        <location evidence="1">Plastid</location>
        <location evidence="1">Chloroplast</location>
    </subcellularLocation>
</comment>
<evidence type="ECO:0000313" key="7">
    <source>
        <dbReference type="EMBL" id="QXE43893.1"/>
    </source>
</evidence>
<reference evidence="7" key="1">
    <citation type="submission" date="2020-12" db="EMBL/GenBank/DDBJ databases">
        <title>Both Conifer II and Gnetales are characterized by a high frequency of ancient mitochondrial gene transfer to the nuclear genome.</title>
        <authorList>
            <person name="Kan S.L."/>
            <person name="Shen T."/>
            <person name="Ran J.H."/>
            <person name="Wang X.Q."/>
        </authorList>
    </citation>
    <scope>NUCLEOTIDE SEQUENCE</scope>
</reference>
<comment type="similarity">
    <text evidence="2">Belongs to the universal ribosomal protein uS7 family.</text>
</comment>
<gene>
    <name evidence="7" type="primary">rps7</name>
</gene>
<dbReference type="Pfam" id="PF00177">
    <property type="entry name" value="Ribosomal_S7"/>
    <property type="match status" value="1"/>
</dbReference>